<dbReference type="AlphaFoldDB" id="A0A9W6N7I7"/>
<feature type="binding site" evidence="9">
    <location>
        <position position="130"/>
    </location>
    <ligand>
        <name>L-aspartate</name>
        <dbReference type="ChEBI" id="CHEBI:29991"/>
    </ligand>
</feature>
<reference evidence="12" key="1">
    <citation type="journal article" date="2014" name="Int. J. Syst. Evol. Microbiol.">
        <title>Complete genome sequence of Corynebacterium casei LMG S-19264T (=DSM 44701T), isolated from a smear-ripened cheese.</title>
        <authorList>
            <consortium name="US DOE Joint Genome Institute (JGI-PGF)"/>
            <person name="Walter F."/>
            <person name="Albersmeier A."/>
            <person name="Kalinowski J."/>
            <person name="Ruckert C."/>
        </authorList>
    </citation>
    <scope>NUCLEOTIDE SEQUENCE</scope>
    <source>
        <strain evidence="12">VKM B-2748</strain>
    </source>
</reference>
<feature type="binding site" evidence="9">
    <location>
        <position position="40"/>
    </location>
    <ligand>
        <name>ATP</name>
        <dbReference type="ChEBI" id="CHEBI:30616"/>
    </ligand>
</feature>
<evidence type="ECO:0000313" key="13">
    <source>
        <dbReference type="Proteomes" id="UP001143309"/>
    </source>
</evidence>
<dbReference type="GO" id="GO:0005524">
    <property type="term" value="F:ATP binding"/>
    <property type="evidence" value="ECO:0007669"/>
    <property type="project" value="UniProtKB-UniRule"/>
</dbReference>
<dbReference type="SUPFAM" id="SSF52402">
    <property type="entry name" value="Adenine nucleotide alpha hydrolases-like"/>
    <property type="match status" value="1"/>
</dbReference>
<dbReference type="InterPro" id="IPR048268">
    <property type="entry name" value="Arginosuc_syn_C"/>
</dbReference>
<feature type="binding site" evidence="9">
    <location>
        <position position="123"/>
    </location>
    <ligand>
        <name>ATP</name>
        <dbReference type="ChEBI" id="CHEBI:30616"/>
    </ligand>
</feature>
<dbReference type="Proteomes" id="UP001143309">
    <property type="component" value="Unassembled WGS sequence"/>
</dbReference>
<feature type="binding site" evidence="9">
    <location>
        <begin position="13"/>
        <end position="21"/>
    </location>
    <ligand>
        <name>ATP</name>
        <dbReference type="ChEBI" id="CHEBI:30616"/>
    </ligand>
</feature>
<comment type="similarity">
    <text evidence="9">Belongs to the argininosuccinate synthase family. Type 1 subfamily.</text>
</comment>
<feature type="binding site" evidence="9">
    <location>
        <position position="129"/>
    </location>
    <ligand>
        <name>L-citrulline</name>
        <dbReference type="ChEBI" id="CHEBI:57743"/>
    </ligand>
</feature>
<dbReference type="InterPro" id="IPR001518">
    <property type="entry name" value="Arginosuc_synth"/>
</dbReference>
<evidence type="ECO:0000256" key="3">
    <source>
        <dbReference type="ARBA" id="ARBA00012286"/>
    </source>
</evidence>
<gene>
    <name evidence="9 12" type="primary">argG</name>
    <name evidence="12" type="ORF">GCM10008174_30200</name>
</gene>
<proteinExistence type="inferred from homology"/>
<organism evidence="12 13">
    <name type="scientific">Methylopila turkensis</name>
    <dbReference type="NCBI Taxonomy" id="1437816"/>
    <lineage>
        <taxon>Bacteria</taxon>
        <taxon>Pseudomonadati</taxon>
        <taxon>Pseudomonadota</taxon>
        <taxon>Alphaproteobacteria</taxon>
        <taxon>Hyphomicrobiales</taxon>
        <taxon>Methylopilaceae</taxon>
        <taxon>Methylopila</taxon>
    </lineage>
</organism>
<dbReference type="InterPro" id="IPR048267">
    <property type="entry name" value="Arginosuc_syn_N"/>
</dbReference>
<feature type="binding site" evidence="9">
    <location>
        <position position="98"/>
    </location>
    <ligand>
        <name>L-citrulline</name>
        <dbReference type="ChEBI" id="CHEBI:57743"/>
    </ligand>
</feature>
<keyword evidence="4 9" id="KW-0055">Arginine biosynthesis</keyword>
<keyword evidence="6 9" id="KW-0028">Amino-acid biosynthesis</keyword>
<dbReference type="PANTHER" id="PTHR11587">
    <property type="entry name" value="ARGININOSUCCINATE SYNTHASE"/>
    <property type="match status" value="1"/>
</dbReference>
<comment type="caution">
    <text evidence="12">The sequence shown here is derived from an EMBL/GenBank/DDBJ whole genome shotgun (WGS) entry which is preliminary data.</text>
</comment>
<dbReference type="GO" id="GO:0000050">
    <property type="term" value="P:urea cycle"/>
    <property type="evidence" value="ECO:0007669"/>
    <property type="project" value="TreeGrafter"/>
</dbReference>
<keyword evidence="8 9" id="KW-0067">ATP-binding</keyword>
<dbReference type="Pfam" id="PF20979">
    <property type="entry name" value="Arginosuc_syn_C"/>
    <property type="match status" value="1"/>
</dbReference>
<dbReference type="FunFam" id="3.40.50.620:FF:000019">
    <property type="entry name" value="Argininosuccinate synthase"/>
    <property type="match status" value="1"/>
</dbReference>
<keyword evidence="9" id="KW-0963">Cytoplasm</keyword>
<evidence type="ECO:0000256" key="4">
    <source>
        <dbReference type="ARBA" id="ARBA00022571"/>
    </source>
</evidence>
<dbReference type="InterPro" id="IPR014729">
    <property type="entry name" value="Rossmann-like_a/b/a_fold"/>
</dbReference>
<feature type="binding site" evidence="9">
    <location>
        <position position="193"/>
    </location>
    <ligand>
        <name>L-citrulline</name>
        <dbReference type="ChEBI" id="CHEBI:57743"/>
    </ligand>
</feature>
<dbReference type="HAMAP" id="MF_00005">
    <property type="entry name" value="Arg_succ_synth_type1"/>
    <property type="match status" value="1"/>
</dbReference>
<dbReference type="InterPro" id="IPR023434">
    <property type="entry name" value="Arginosuc_synth_type_1_subfam"/>
</dbReference>
<protein>
    <recommendedName>
        <fullName evidence="3 9">Argininosuccinate synthase</fullName>
        <ecNumber evidence="3 9">6.3.4.5</ecNumber>
    </recommendedName>
    <alternativeName>
        <fullName evidence="9">Citrulline--aspartate ligase</fullName>
    </alternativeName>
</protein>
<dbReference type="FunFam" id="3.90.1260.10:FF:000007">
    <property type="entry name" value="Argininosuccinate synthase"/>
    <property type="match status" value="1"/>
</dbReference>
<evidence type="ECO:0000259" key="10">
    <source>
        <dbReference type="Pfam" id="PF00764"/>
    </source>
</evidence>
<keyword evidence="5 9" id="KW-0436">Ligase</keyword>
<comment type="subunit">
    <text evidence="2 9">Homotetramer.</text>
</comment>
<dbReference type="PROSITE" id="PS00565">
    <property type="entry name" value="ARGININOSUCCIN_SYN_2"/>
    <property type="match status" value="1"/>
</dbReference>
<feature type="domain" description="Arginosuccinate synthase-like N-terminal" evidence="10">
    <location>
        <begin position="9"/>
        <end position="172"/>
    </location>
</feature>
<evidence type="ECO:0000256" key="9">
    <source>
        <dbReference type="HAMAP-Rule" id="MF_00005"/>
    </source>
</evidence>
<feature type="binding site" evidence="9">
    <location>
        <position position="93"/>
    </location>
    <ligand>
        <name>L-citrulline</name>
        <dbReference type="ChEBI" id="CHEBI:57743"/>
    </ligand>
</feature>
<dbReference type="CDD" id="cd01999">
    <property type="entry name" value="ASS"/>
    <property type="match status" value="1"/>
</dbReference>
<dbReference type="GO" id="GO:0000053">
    <property type="term" value="P:argininosuccinate metabolic process"/>
    <property type="evidence" value="ECO:0007669"/>
    <property type="project" value="TreeGrafter"/>
</dbReference>
<dbReference type="EMBL" id="BSFL01000003">
    <property type="protein sequence ID" value="GLK81279.1"/>
    <property type="molecule type" value="Genomic_DNA"/>
</dbReference>
<evidence type="ECO:0000256" key="1">
    <source>
        <dbReference type="ARBA" id="ARBA00004967"/>
    </source>
</evidence>
<dbReference type="EC" id="6.3.4.5" evidence="3 9"/>
<evidence type="ECO:0000256" key="7">
    <source>
        <dbReference type="ARBA" id="ARBA00022741"/>
    </source>
</evidence>
<sequence>MSDAASVKKVVLAYSGGLDTSVILKWLQTTYNCEVVTFTADLGQGEELEPARKKAELLGIKPDNIFIDDLREEFVRDFVFPMFRANAVYEGQYLLGTSIARPLIAKRQIEILRATGADAVAHGATGKGNDQVRFELAYYALEPEVKVIAPWREWDLTSRTKLIEFAEQHQIPIAKDKRGEAPFSVDANLLHSSSEGKVLEDPSLPAPEDVHMRTISPEDAPDQPTLMSIDFEKGDAVAIDGEPLSPAAILTRLNELGRANGIGRLDLVENRFVGMKSRGVYETPGGTILLAARRAIESITLDRGAAHLKDELMPRYAELIYNGFWFAPEREMLQAAIDHSQKEVSGRVRLKLYKGNVIVTGRDSPNSLYNQELVTFEDGAVAYDHRDAAGFIKLNALRLRTLGARKRRGA</sequence>
<dbReference type="Gene3D" id="1.20.5.470">
    <property type="entry name" value="Single helix bin"/>
    <property type="match status" value="1"/>
</dbReference>
<name>A0A9W6N7I7_9HYPH</name>
<dbReference type="PANTHER" id="PTHR11587:SF2">
    <property type="entry name" value="ARGININOSUCCINATE SYNTHASE"/>
    <property type="match status" value="1"/>
</dbReference>
<reference evidence="12" key="2">
    <citation type="submission" date="2023-01" db="EMBL/GenBank/DDBJ databases">
        <authorList>
            <person name="Sun Q."/>
            <person name="Evtushenko L."/>
        </authorList>
    </citation>
    <scope>NUCLEOTIDE SEQUENCE</scope>
    <source>
        <strain evidence="12">VKM B-2748</strain>
    </source>
</reference>
<dbReference type="GO" id="GO:0005737">
    <property type="term" value="C:cytoplasm"/>
    <property type="evidence" value="ECO:0007669"/>
    <property type="project" value="UniProtKB-SubCell"/>
</dbReference>
<feature type="binding site" evidence="9">
    <location>
        <position position="184"/>
    </location>
    <ligand>
        <name>L-citrulline</name>
        <dbReference type="ChEBI" id="CHEBI:57743"/>
    </ligand>
</feature>
<dbReference type="Pfam" id="PF00764">
    <property type="entry name" value="Arginosuc_synth"/>
    <property type="match status" value="1"/>
</dbReference>
<feature type="binding site" evidence="9">
    <location>
        <position position="129"/>
    </location>
    <ligand>
        <name>L-aspartate</name>
        <dbReference type="ChEBI" id="CHEBI:29991"/>
    </ligand>
</feature>
<dbReference type="GO" id="GO:0006526">
    <property type="term" value="P:L-arginine biosynthetic process"/>
    <property type="evidence" value="ECO:0007669"/>
    <property type="project" value="UniProtKB-UniRule"/>
</dbReference>
<evidence type="ECO:0000256" key="2">
    <source>
        <dbReference type="ARBA" id="ARBA00011881"/>
    </source>
</evidence>
<feature type="binding site" evidence="9">
    <location>
        <position position="269"/>
    </location>
    <ligand>
        <name>L-citrulline</name>
        <dbReference type="ChEBI" id="CHEBI:57743"/>
    </ligand>
</feature>
<dbReference type="Gene3D" id="3.40.50.620">
    <property type="entry name" value="HUPs"/>
    <property type="match status" value="1"/>
</dbReference>
<dbReference type="RefSeq" id="WP_271201741.1">
    <property type="nucleotide sequence ID" value="NZ_BSFL01000003.1"/>
</dbReference>
<feature type="binding site" evidence="9">
    <location>
        <position position="125"/>
    </location>
    <ligand>
        <name>L-aspartate</name>
        <dbReference type="ChEBI" id="CHEBI:29991"/>
    </ligand>
</feature>
<dbReference type="PROSITE" id="PS00564">
    <property type="entry name" value="ARGININOSUCCIN_SYN_1"/>
    <property type="match status" value="1"/>
</dbReference>
<evidence type="ECO:0000256" key="6">
    <source>
        <dbReference type="ARBA" id="ARBA00022605"/>
    </source>
</evidence>
<feature type="binding site" evidence="9">
    <location>
        <position position="133"/>
    </location>
    <ligand>
        <name>L-citrulline</name>
        <dbReference type="ChEBI" id="CHEBI:57743"/>
    </ligand>
</feature>
<dbReference type="InterPro" id="IPR024074">
    <property type="entry name" value="AS_cat/multimer_dom_body"/>
</dbReference>
<dbReference type="SUPFAM" id="SSF69864">
    <property type="entry name" value="Argininosuccinate synthetase, C-terminal domain"/>
    <property type="match status" value="1"/>
</dbReference>
<evidence type="ECO:0000256" key="8">
    <source>
        <dbReference type="ARBA" id="ARBA00022840"/>
    </source>
</evidence>
<dbReference type="InterPro" id="IPR018223">
    <property type="entry name" value="Arginosuc_synth_CS"/>
</dbReference>
<comment type="pathway">
    <text evidence="1 9">Amino-acid biosynthesis; L-arginine biosynthesis; L-arginine from L-ornithine and carbamoyl phosphate: step 2/3.</text>
</comment>
<evidence type="ECO:0000256" key="5">
    <source>
        <dbReference type="ARBA" id="ARBA00022598"/>
    </source>
</evidence>
<keyword evidence="7 9" id="KW-0547">Nucleotide-binding</keyword>
<feature type="domain" description="Arginosuccinate synthase C-terminal" evidence="11">
    <location>
        <begin position="183"/>
        <end position="400"/>
    </location>
</feature>
<dbReference type="GO" id="GO:0004055">
    <property type="term" value="F:argininosuccinate synthase activity"/>
    <property type="evidence" value="ECO:0007669"/>
    <property type="project" value="UniProtKB-UniRule"/>
</dbReference>
<accession>A0A9W6N7I7</accession>
<dbReference type="NCBIfam" id="NF001770">
    <property type="entry name" value="PRK00509.1"/>
    <property type="match status" value="1"/>
</dbReference>
<comment type="subcellular location">
    <subcellularLocation>
        <location evidence="9">Cytoplasm</location>
    </subcellularLocation>
</comment>
<comment type="catalytic activity">
    <reaction evidence="9">
        <text>L-citrulline + L-aspartate + ATP = 2-(N(omega)-L-arginino)succinate + AMP + diphosphate + H(+)</text>
        <dbReference type="Rhea" id="RHEA:10932"/>
        <dbReference type="ChEBI" id="CHEBI:15378"/>
        <dbReference type="ChEBI" id="CHEBI:29991"/>
        <dbReference type="ChEBI" id="CHEBI:30616"/>
        <dbReference type="ChEBI" id="CHEBI:33019"/>
        <dbReference type="ChEBI" id="CHEBI:57472"/>
        <dbReference type="ChEBI" id="CHEBI:57743"/>
        <dbReference type="ChEBI" id="CHEBI:456215"/>
        <dbReference type="EC" id="6.3.4.5"/>
    </reaction>
</comment>
<feature type="binding site" evidence="9">
    <location>
        <position position="281"/>
    </location>
    <ligand>
        <name>L-citrulline</name>
        <dbReference type="ChEBI" id="CHEBI:57743"/>
    </ligand>
</feature>
<evidence type="ECO:0000259" key="11">
    <source>
        <dbReference type="Pfam" id="PF20979"/>
    </source>
</evidence>
<dbReference type="NCBIfam" id="TIGR00032">
    <property type="entry name" value="argG"/>
    <property type="match status" value="1"/>
</dbReference>
<keyword evidence="13" id="KW-1185">Reference proteome</keyword>
<evidence type="ECO:0000313" key="12">
    <source>
        <dbReference type="EMBL" id="GLK81279.1"/>
    </source>
</evidence>
<dbReference type="Gene3D" id="3.90.1260.10">
    <property type="entry name" value="Argininosuccinate synthetase, chain A, domain 2"/>
    <property type="match status" value="1"/>
</dbReference>